<dbReference type="AlphaFoldDB" id="A0A3S3SSU1"/>
<dbReference type="SMART" id="SM01027">
    <property type="entry name" value="Beta-Casp"/>
    <property type="match status" value="1"/>
</dbReference>
<evidence type="ECO:0000313" key="4">
    <source>
        <dbReference type="EMBL" id="RWX73999.1"/>
    </source>
</evidence>
<comment type="caution">
    <text evidence="4">The sequence shown here is derived from an EMBL/GenBank/DDBJ whole genome shotgun (WGS) entry which is preliminary data.</text>
</comment>
<dbReference type="InterPro" id="IPR011108">
    <property type="entry name" value="RMMBL"/>
</dbReference>
<dbReference type="Pfam" id="PF00753">
    <property type="entry name" value="Lactamase_B"/>
    <property type="match status" value="1"/>
</dbReference>
<dbReference type="Proteomes" id="UP000288215">
    <property type="component" value="Unassembled WGS sequence"/>
</dbReference>
<evidence type="ECO:0000256" key="1">
    <source>
        <dbReference type="ARBA" id="ARBA00022801"/>
    </source>
</evidence>
<keyword evidence="1" id="KW-0378">Hydrolase</keyword>
<dbReference type="CDD" id="cd16295">
    <property type="entry name" value="TTHA0252-CPSF-like_MBL-fold"/>
    <property type="match status" value="1"/>
</dbReference>
<evidence type="ECO:0000313" key="5">
    <source>
        <dbReference type="Proteomes" id="UP000288215"/>
    </source>
</evidence>
<dbReference type="EMBL" id="RXGA01000001">
    <property type="protein sequence ID" value="RWX73999.1"/>
    <property type="molecule type" value="Genomic_DNA"/>
</dbReference>
<feature type="domain" description="Metallo-beta-lactamase" evidence="2">
    <location>
        <begin position="24"/>
        <end position="224"/>
    </location>
</feature>
<dbReference type="PANTHER" id="PTHR11203">
    <property type="entry name" value="CLEAVAGE AND POLYADENYLATION SPECIFICITY FACTOR FAMILY MEMBER"/>
    <property type="match status" value="1"/>
</dbReference>
<dbReference type="InterPro" id="IPR022712">
    <property type="entry name" value="Beta_Casp"/>
</dbReference>
<accession>A0A3S3SSU1</accession>
<gene>
    <name evidence="4" type="ORF">Metus_0024</name>
</gene>
<dbReference type="SUPFAM" id="SSF56281">
    <property type="entry name" value="Metallo-hydrolase/oxidoreductase"/>
    <property type="match status" value="1"/>
</dbReference>
<dbReference type="Pfam" id="PF07521">
    <property type="entry name" value="RMMBL"/>
    <property type="match status" value="1"/>
</dbReference>
<name>A0A3S3SSU1_METS7</name>
<reference evidence="4 5" key="1">
    <citation type="submission" date="2018-12" db="EMBL/GenBank/DDBJ databases">
        <title>The complete genome of the methanogenic archaea of the candidate phylum Verstraetearchaeota, obtained from the metagenome of underground thermal water.</title>
        <authorList>
            <person name="Kadnikov V.V."/>
            <person name="Mardanov A.V."/>
            <person name="Beletsky A.V."/>
            <person name="Karnachuk O.V."/>
            <person name="Ravin N.V."/>
        </authorList>
    </citation>
    <scope>NUCLEOTIDE SEQUENCE [LARGE SCALE GENOMIC DNA]</scope>
    <source>
        <strain evidence="4">Ch88</strain>
    </source>
</reference>
<dbReference type="Gene3D" id="3.60.15.10">
    <property type="entry name" value="Ribonuclease Z/Hydroxyacylglutathione hydrolase-like"/>
    <property type="match status" value="1"/>
</dbReference>
<proteinExistence type="predicted"/>
<dbReference type="SMART" id="SM00849">
    <property type="entry name" value="Lactamase_B"/>
    <property type="match status" value="1"/>
</dbReference>
<dbReference type="GO" id="GO:0016787">
    <property type="term" value="F:hydrolase activity"/>
    <property type="evidence" value="ECO:0007669"/>
    <property type="project" value="UniProtKB-KW"/>
</dbReference>
<dbReference type="Pfam" id="PF10996">
    <property type="entry name" value="Beta-Casp"/>
    <property type="match status" value="1"/>
</dbReference>
<dbReference type="InterPro" id="IPR001279">
    <property type="entry name" value="Metallo-B-lactamas"/>
</dbReference>
<feature type="domain" description="Beta-Casp" evidence="3">
    <location>
        <begin position="237"/>
        <end position="347"/>
    </location>
</feature>
<dbReference type="GO" id="GO:0004521">
    <property type="term" value="F:RNA endonuclease activity"/>
    <property type="evidence" value="ECO:0007669"/>
    <property type="project" value="TreeGrafter"/>
</dbReference>
<dbReference type="PANTHER" id="PTHR11203:SF52">
    <property type="entry name" value="MRNA 3-END PROCESSING FACTOR"/>
    <property type="match status" value="1"/>
</dbReference>
<dbReference type="Gene3D" id="3.40.50.10890">
    <property type="match status" value="1"/>
</dbReference>
<protein>
    <recommendedName>
        <fullName evidence="6">MBL fold metallo-hydrolase</fullName>
    </recommendedName>
</protein>
<evidence type="ECO:0000259" key="2">
    <source>
        <dbReference type="SMART" id="SM00849"/>
    </source>
</evidence>
<dbReference type="InterPro" id="IPR050698">
    <property type="entry name" value="MBL"/>
</dbReference>
<sequence length="429" mass="47343">MTDITEVKLNLVSVTVFGAGREVGRSGFEVKGERTKIIMDYGVLVKDERPAFPLSTSPKDLDGIIITHAHLDHSGTAPLFYISETPPVYMTEITKQLTDILIRDLLHLSAYYIPFEALELKTMLESCRSIRSGTYRIGDADVLFQNSGHIPGSVNALVTLEGKNIWYSGDINMIDTALLKRANPDLPELDMAIIESTYALVDHLPREECERKLVETATEVVEGGGLALIPAFSVGRSQEILCILQKYGFKYDIAVDGMSRTATKMIAGCAGELRDPELLHDAMARVKWVQGERDRKKLIDKKGVVISSSGMLTGGASTFYMEKIRNRPKDAVILVSYQIPGTPGRILMDEGKYGPPGDLKKVKCRVEWIDFSSHCGKTGLMELVKSLKGNPKILCVHGEAESCIDFAERIKEETGHDAYAPSIGDVFKL</sequence>
<organism evidence="4 5">
    <name type="scientific">Methanosuratincola subterraneus</name>
    <dbReference type="NCBI Taxonomy" id="2593994"/>
    <lineage>
        <taxon>Archaea</taxon>
        <taxon>Thermoproteota</taxon>
        <taxon>Methanosuratincolia</taxon>
        <taxon>Candidatus Methanomethylicales</taxon>
        <taxon>Candidatus Methanomethylicaceae</taxon>
        <taxon>Candidatus Methanosuratincola (ex Vanwonterghem et al. 2016)</taxon>
    </lineage>
</organism>
<evidence type="ECO:0008006" key="6">
    <source>
        <dbReference type="Google" id="ProtNLM"/>
    </source>
</evidence>
<dbReference type="InterPro" id="IPR036866">
    <property type="entry name" value="RibonucZ/Hydroxyglut_hydro"/>
</dbReference>
<evidence type="ECO:0000259" key="3">
    <source>
        <dbReference type="SMART" id="SM01027"/>
    </source>
</evidence>